<evidence type="ECO:0000313" key="2">
    <source>
        <dbReference type="Proteomes" id="UP000317811"/>
    </source>
</evidence>
<keyword evidence="2" id="KW-1185">Reference proteome</keyword>
<accession>A0A514U467</accession>
<dbReference type="GeneID" id="64472382"/>
<proteinExistence type="predicted"/>
<dbReference type="KEGG" id="vg:64472382"/>
<evidence type="ECO:0000313" key="1">
    <source>
        <dbReference type="EMBL" id="QDK03754.1"/>
    </source>
</evidence>
<sequence length="95" mass="10568">MPQDDVPPGRRPVDYAVDGGSIVIHLDYEAFDFHITATEDHCPETMSLILDQQRRRGLVPMSECFPKILDDGRVRGYLTPAVPMSPCGELLEVVA</sequence>
<dbReference type="RefSeq" id="YP_010056436.1">
    <property type="nucleotide sequence ID" value="NC_054678.1"/>
</dbReference>
<organism evidence="1 2">
    <name type="scientific">Streptomyces phage Yasdnil</name>
    <dbReference type="NCBI Taxonomy" id="2593360"/>
    <lineage>
        <taxon>Viruses</taxon>
        <taxon>Duplodnaviria</taxon>
        <taxon>Heunggongvirae</taxon>
        <taxon>Uroviricota</taxon>
        <taxon>Caudoviricetes</taxon>
        <taxon>Arquatrovirinae</taxon>
        <taxon>Likavirus</taxon>
        <taxon>Likavirus yasdnil</taxon>
    </lineage>
</organism>
<gene>
    <name evidence="1" type="primary">29</name>
    <name evidence="1" type="ORF">SEA_YASDNIL_29</name>
</gene>
<name>A0A514U467_9CAUD</name>
<dbReference type="EMBL" id="MN096379">
    <property type="protein sequence ID" value="QDK03754.1"/>
    <property type="molecule type" value="Genomic_DNA"/>
</dbReference>
<reference evidence="1 2" key="1">
    <citation type="submission" date="2019-06" db="EMBL/GenBank/DDBJ databases">
        <authorList>
            <person name="Phetasavong A."/>
            <person name="Knapp S.J."/>
            <person name="Scott T.S."/>
            <person name="Nayek S."/>
            <person name="Layton S.R."/>
            <person name="Kim T."/>
            <person name="Hughes L.E."/>
            <person name="Garlena R.A."/>
            <person name="Russell D.A."/>
            <person name="Pope W.H."/>
            <person name="Jacobs-Sera D."/>
            <person name="Hatfull G.F."/>
        </authorList>
    </citation>
    <scope>NUCLEOTIDE SEQUENCE [LARGE SCALE GENOMIC DNA]</scope>
</reference>
<protein>
    <submittedName>
        <fullName evidence="1">Uncharacterized protein</fullName>
    </submittedName>
</protein>
<dbReference type="Proteomes" id="UP000317811">
    <property type="component" value="Segment"/>
</dbReference>